<dbReference type="InterPro" id="IPR012337">
    <property type="entry name" value="RNaseH-like_sf"/>
</dbReference>
<dbReference type="InterPro" id="IPR014737">
    <property type="entry name" value="Transposase_Tn5-like_C"/>
</dbReference>
<geneLocation type="plasmid" evidence="6 7">
    <name>IN45P</name>
</geneLocation>
<dbReference type="KEGG" id="meiy:MIN45_P0009"/>
<evidence type="ECO:0000313" key="4">
    <source>
        <dbReference type="EMBL" id="BCX88175.1"/>
    </source>
</evidence>
<dbReference type="RefSeq" id="WP_286294218.1">
    <property type="nucleotide sequence ID" value="NZ_AP024719.1"/>
</dbReference>
<sequence length="423" mass="48045">MASDPMASIPSVCGGGWAETKAAYRLLDNPRLDFREVLRAHSVPTLERIRQQSRVLCLQDTTELDYSGRPSMAGLGRLNYEKRQGLYLHPTLVISEAGVALGVTDCWHWARLPKGEPDLAESLRWVEGYERVAELAALAPETRLVYVADREGDLRALIDRAEQLGFAADYLIRVRHDRKLNDPLDGKLRAAVEAQPVLGTIAFDLPASGNRPARQVTQTLRVARLELKTRNGPGPKVTVILAWEEAPPEGREAVEWCLITNEPITTLEQARARIEWYRKRWWIEVYFRILKSGCRIEALQLRTRERLERALVLYLIVAWRILMLMTLGREHPEWCCEVVFSVEEWQTAWAIHHRTPPPSKPPDLGTIVRLVAGFGGWLGRKNDPPPGPKALWQGMTKLSAYVEAVTAIQTAEIKFPQKKRIRH</sequence>
<dbReference type="InterPro" id="IPR038215">
    <property type="entry name" value="TN5-like_N_sf"/>
</dbReference>
<dbReference type="InterPro" id="IPR014735">
    <property type="entry name" value="Transposase_Tn5-like_N"/>
</dbReference>
<reference evidence="4" key="1">
    <citation type="journal article" date="2024" name="Int. J. Syst. Evol. Microbiol.">
        <title>Methylomarinovum tepidoasis sp. nov., a moderately thermophilic methanotroph of the family Methylothermaceae isolated from a deep-sea hydrothermal field.</title>
        <authorList>
            <person name="Hirayama H."/>
            <person name="Takaki Y."/>
            <person name="Abe M."/>
            <person name="Miyazaki M."/>
            <person name="Uematsu K."/>
            <person name="Matsui Y."/>
            <person name="Takai K."/>
        </authorList>
    </citation>
    <scope>NUCLEOTIDE SEQUENCE</scope>
    <source>
        <strain evidence="4">IN45</strain>
        <plasmid evidence="6">IN45P</plasmid>
    </source>
</reference>
<evidence type="ECO:0000259" key="1">
    <source>
        <dbReference type="Pfam" id="PF02281"/>
    </source>
</evidence>
<dbReference type="PANTHER" id="PTHR37319:SF1">
    <property type="entry name" value="TRANSPOSASE TN5 DIMERISATION DOMAIN-CONTAINING PROTEIN"/>
    <property type="match status" value="1"/>
</dbReference>
<evidence type="ECO:0000313" key="3">
    <source>
        <dbReference type="EMBL" id="BCX87642.1"/>
    </source>
</evidence>
<dbReference type="SUPFAM" id="SSF53098">
    <property type="entry name" value="Ribonuclease H-like"/>
    <property type="match status" value="1"/>
</dbReference>
<evidence type="ECO:0000313" key="7">
    <source>
        <dbReference type="Proteomes" id="UP001321450"/>
    </source>
</evidence>
<dbReference type="Proteomes" id="UP001321450">
    <property type="component" value="Plasmid IN45P"/>
</dbReference>
<dbReference type="KEGG" id="meiy:MIN45_PP07"/>
<gene>
    <name evidence="3" type="ORF">MIN45_P0009</name>
    <name evidence="4" type="ORF">MIN45_P0543</name>
    <name evidence="5" type="ORF">MIN45_P1354</name>
    <name evidence="6" type="ORF">MIN45_PP07</name>
</gene>
<dbReference type="EMBL" id="AP024718">
    <property type="protein sequence ID" value="BCX88984.1"/>
    <property type="molecule type" value="Genomic_DNA"/>
</dbReference>
<dbReference type="EMBL" id="AP024718">
    <property type="protein sequence ID" value="BCX87642.1"/>
    <property type="molecule type" value="Genomic_DNA"/>
</dbReference>
<name>A0AAU9BWZ5_9GAMM</name>
<dbReference type="Gene3D" id="1.10.246.40">
    <property type="entry name" value="Tn5 transposase, domain 1"/>
    <property type="match status" value="1"/>
</dbReference>
<dbReference type="InterPro" id="IPR047768">
    <property type="entry name" value="Tn5p-like"/>
</dbReference>
<keyword evidence="7" id="KW-1185">Reference proteome</keyword>
<reference evidence="7" key="2">
    <citation type="journal article" date="2024" name="Int. J. Syst. Evol. Microbiol.">
        <title>Methylomarinovum tepidoasis sp. nov., a moderately thermophilic methanotroph of the family Methylothermaceae isolated from a deep-sea hydrothermal field.</title>
        <authorList>
            <person name="Hirayama H."/>
            <person name="Takaki Y."/>
            <person name="Abe M."/>
            <person name="Miyazaki M."/>
            <person name="Uematsu K."/>
            <person name="Matsui Y."/>
            <person name="Takai K."/>
        </authorList>
    </citation>
    <scope>NUCLEOTIDE SEQUENCE [LARGE SCALE GENOMIC DNA]</scope>
    <source>
        <strain evidence="7">IN45</strain>
        <plasmid evidence="7">IN45P</plasmid>
    </source>
</reference>
<dbReference type="KEGG" id="meiy:MIN45_P1354"/>
<feature type="domain" description="Transposase Tn5-like N-terminal" evidence="2">
    <location>
        <begin position="2"/>
        <end position="31"/>
    </location>
</feature>
<dbReference type="Pfam" id="PF14706">
    <property type="entry name" value="Tnp_DNA_bind"/>
    <property type="match status" value="1"/>
</dbReference>
<dbReference type="EMBL" id="AP024718">
    <property type="protein sequence ID" value="BCX88175.1"/>
    <property type="molecule type" value="Genomic_DNA"/>
</dbReference>
<organism evidence="4 7">
    <name type="scientific">Methylomarinovum tepidoasis</name>
    <dbReference type="NCBI Taxonomy" id="2840183"/>
    <lineage>
        <taxon>Bacteria</taxon>
        <taxon>Pseudomonadati</taxon>
        <taxon>Pseudomonadota</taxon>
        <taxon>Gammaproteobacteria</taxon>
        <taxon>Methylococcales</taxon>
        <taxon>Methylothermaceae</taxon>
        <taxon>Methylomarinovum</taxon>
    </lineage>
</organism>
<feature type="domain" description="Transposase Tn5 dimerisation" evidence="1">
    <location>
        <begin position="316"/>
        <end position="405"/>
    </location>
</feature>
<accession>A0AAU9BWZ5</accession>
<evidence type="ECO:0000313" key="5">
    <source>
        <dbReference type="EMBL" id="BCX88984.1"/>
    </source>
</evidence>
<protein>
    <submittedName>
        <fullName evidence="4">Transposase</fullName>
    </submittedName>
</protein>
<evidence type="ECO:0000313" key="6">
    <source>
        <dbReference type="EMBL" id="BCX89993.1"/>
    </source>
</evidence>
<keyword evidence="6" id="KW-0614">Plasmid</keyword>
<proteinExistence type="predicted"/>
<dbReference type="Gene3D" id="1.10.740.10">
    <property type="entry name" value="Transferase Inhibitor Protein From Tn5, Chain"/>
    <property type="match status" value="1"/>
</dbReference>
<dbReference type="InterPro" id="IPR054836">
    <property type="entry name" value="Tn5_transposase"/>
</dbReference>
<dbReference type="NCBIfam" id="NF033590">
    <property type="entry name" value="transpos_IS4_3"/>
    <property type="match status" value="1"/>
</dbReference>
<evidence type="ECO:0000259" key="2">
    <source>
        <dbReference type="Pfam" id="PF14706"/>
    </source>
</evidence>
<dbReference type="PANTHER" id="PTHR37319">
    <property type="entry name" value="TRANSPOSASE"/>
    <property type="match status" value="1"/>
</dbReference>
<dbReference type="Gene3D" id="3.90.350.10">
    <property type="entry name" value="Transposase Inhibitor Protein From Tn5, Chain A, domain 1"/>
    <property type="match status" value="1"/>
</dbReference>
<dbReference type="AlphaFoldDB" id="A0AAU9BWZ5"/>
<dbReference type="Proteomes" id="UP001321450">
    <property type="component" value="Chromosome"/>
</dbReference>
<dbReference type="Pfam" id="PF02281">
    <property type="entry name" value="Dimer_Tnp_Tn5"/>
    <property type="match status" value="1"/>
</dbReference>
<dbReference type="KEGG" id="meiy:MIN45_P0543"/>
<dbReference type="EMBL" id="AP024719">
    <property type="protein sequence ID" value="BCX89993.1"/>
    <property type="molecule type" value="Genomic_DNA"/>
</dbReference>
<dbReference type="InterPro" id="IPR003201">
    <property type="entry name" value="Transposase_Tn5"/>
</dbReference>